<feature type="signal peptide" evidence="2">
    <location>
        <begin position="1"/>
        <end position="25"/>
    </location>
</feature>
<evidence type="ECO:0000313" key="4">
    <source>
        <dbReference type="Proteomes" id="UP001177023"/>
    </source>
</evidence>
<dbReference type="InterPro" id="IPR038885">
    <property type="entry name" value="PLB1"/>
</dbReference>
<name>A0AA36DEZ5_9BILA</name>
<keyword evidence="1" id="KW-1133">Transmembrane helix</keyword>
<accession>A0AA36DEZ5</accession>
<dbReference type="PANTHER" id="PTHR21325">
    <property type="entry name" value="PHOSPHOLIPASE B, PLB1"/>
    <property type="match status" value="1"/>
</dbReference>
<dbReference type="EMBL" id="CATQJA010002708">
    <property type="protein sequence ID" value="CAJ0586479.1"/>
    <property type="molecule type" value="Genomic_DNA"/>
</dbReference>
<sequence length="429" mass="49119">MRRGDHIISTVLLLVLCCFAGFSHADDSILRIEERLTTDREFYENWMHLVGLQAQELEEQTADFPIDANEIYRNLTKCRRVAAQYADHVDYVRPEDIAIYAEIGHLSRYCAHNFSMLQAGILDSCQHRPSENELPSIERLLRLFADNLTVVSTNNRDDPLRDQAKKIGEAVRRLDRHTEKWKLIVVIPSVQDGEASETGQTAVEVLAMIEELQKQLPVRTLVVVVENSGKGIWADASHSHAACRQMLSKWKIHSQYNTENIWDQVNRIADLNFRKANFTVEILPLLRNASLTHLPDAMDLSVLGYDCAHFSERGLSLLHTGIWNELWTTAKLRNRHWRPTPNMVICPNPRCPFIRTQVNSEKCIWNEVESWTSPLPPEIIALCILALAVLLSICLLCCLCMHKAPKLKKKRMHSFGSTFSSIRFIDEDS</sequence>
<dbReference type="AlphaFoldDB" id="A0AA36DEZ5"/>
<proteinExistence type="predicted"/>
<evidence type="ECO:0000256" key="1">
    <source>
        <dbReference type="SAM" id="Phobius"/>
    </source>
</evidence>
<organism evidence="3 4">
    <name type="scientific">Mesorhabditis spiculigera</name>
    <dbReference type="NCBI Taxonomy" id="96644"/>
    <lineage>
        <taxon>Eukaryota</taxon>
        <taxon>Metazoa</taxon>
        <taxon>Ecdysozoa</taxon>
        <taxon>Nematoda</taxon>
        <taxon>Chromadorea</taxon>
        <taxon>Rhabditida</taxon>
        <taxon>Rhabditina</taxon>
        <taxon>Rhabditomorpha</taxon>
        <taxon>Rhabditoidea</taxon>
        <taxon>Rhabditidae</taxon>
        <taxon>Mesorhabditinae</taxon>
        <taxon>Mesorhabditis</taxon>
    </lineage>
</organism>
<evidence type="ECO:0000313" key="3">
    <source>
        <dbReference type="EMBL" id="CAJ0586479.1"/>
    </source>
</evidence>
<keyword evidence="2" id="KW-0732">Signal</keyword>
<dbReference type="PANTHER" id="PTHR21325:SF28">
    <property type="entry name" value="SGNH DOMAIN-CONTAINING PROTEIN"/>
    <property type="match status" value="1"/>
</dbReference>
<comment type="caution">
    <text evidence="3">The sequence shown here is derived from an EMBL/GenBank/DDBJ whole genome shotgun (WGS) entry which is preliminary data.</text>
</comment>
<dbReference type="Proteomes" id="UP001177023">
    <property type="component" value="Unassembled WGS sequence"/>
</dbReference>
<feature type="non-terminal residue" evidence="3">
    <location>
        <position position="429"/>
    </location>
</feature>
<keyword evidence="1" id="KW-0472">Membrane</keyword>
<protein>
    <recommendedName>
        <fullName evidence="5">Phospholipase B1, membrane-associated</fullName>
    </recommendedName>
</protein>
<dbReference type="GO" id="GO:0004620">
    <property type="term" value="F:phospholipase activity"/>
    <property type="evidence" value="ECO:0007669"/>
    <property type="project" value="InterPro"/>
</dbReference>
<feature type="transmembrane region" description="Helical" evidence="1">
    <location>
        <begin position="379"/>
        <end position="402"/>
    </location>
</feature>
<keyword evidence="4" id="KW-1185">Reference proteome</keyword>
<reference evidence="3" key="1">
    <citation type="submission" date="2023-06" db="EMBL/GenBank/DDBJ databases">
        <authorList>
            <person name="Delattre M."/>
        </authorList>
    </citation>
    <scope>NUCLEOTIDE SEQUENCE</scope>
    <source>
        <strain evidence="3">AF72</strain>
    </source>
</reference>
<keyword evidence="1" id="KW-0812">Transmembrane</keyword>
<feature type="chain" id="PRO_5041370813" description="Phospholipase B1, membrane-associated" evidence="2">
    <location>
        <begin position="26"/>
        <end position="429"/>
    </location>
</feature>
<evidence type="ECO:0008006" key="5">
    <source>
        <dbReference type="Google" id="ProtNLM"/>
    </source>
</evidence>
<evidence type="ECO:0000256" key="2">
    <source>
        <dbReference type="SAM" id="SignalP"/>
    </source>
</evidence>
<dbReference type="GO" id="GO:0006644">
    <property type="term" value="P:phospholipid metabolic process"/>
    <property type="evidence" value="ECO:0007669"/>
    <property type="project" value="TreeGrafter"/>
</dbReference>
<gene>
    <name evidence="3" type="ORF">MSPICULIGERA_LOCUS24484</name>
</gene>